<evidence type="ECO:0000313" key="8">
    <source>
        <dbReference type="EMBL" id="RCS46463.1"/>
    </source>
</evidence>
<name>A0A368KPI7_9BACT</name>
<accession>A0A368KPI7</accession>
<organism evidence="8 9">
    <name type="scientific">Bremerella cremea</name>
    <dbReference type="NCBI Taxonomy" id="1031537"/>
    <lineage>
        <taxon>Bacteria</taxon>
        <taxon>Pseudomonadati</taxon>
        <taxon>Planctomycetota</taxon>
        <taxon>Planctomycetia</taxon>
        <taxon>Pirellulales</taxon>
        <taxon>Pirellulaceae</taxon>
        <taxon>Bremerella</taxon>
    </lineage>
</organism>
<feature type="binding site" evidence="6">
    <location>
        <position position="710"/>
    </location>
    <ligand>
        <name>Zn(2+)</name>
        <dbReference type="ChEBI" id="CHEBI:29105"/>
    </ligand>
</feature>
<dbReference type="Pfam" id="PF10070">
    <property type="entry name" value="DabA"/>
    <property type="match status" value="1"/>
</dbReference>
<gene>
    <name evidence="6" type="primary">dabA</name>
    <name evidence="8" type="ORF">DTL42_16020</name>
</gene>
<evidence type="ECO:0000313" key="9">
    <source>
        <dbReference type="Proteomes" id="UP000253562"/>
    </source>
</evidence>
<feature type="binding site" evidence="6">
    <location>
        <position position="521"/>
    </location>
    <ligand>
        <name>Zn(2+)</name>
        <dbReference type="ChEBI" id="CHEBI:29105"/>
    </ligand>
</feature>
<evidence type="ECO:0000256" key="6">
    <source>
        <dbReference type="HAMAP-Rule" id="MF_01871"/>
    </source>
</evidence>
<dbReference type="GO" id="GO:0008270">
    <property type="term" value="F:zinc ion binding"/>
    <property type="evidence" value="ECO:0007669"/>
    <property type="project" value="UniProtKB-UniRule"/>
</dbReference>
<feature type="binding site" evidence="6">
    <location>
        <position position="725"/>
    </location>
    <ligand>
        <name>Zn(2+)</name>
        <dbReference type="ChEBI" id="CHEBI:29105"/>
    </ligand>
</feature>
<evidence type="ECO:0000256" key="2">
    <source>
        <dbReference type="ARBA" id="ARBA00022475"/>
    </source>
</evidence>
<proteinExistence type="inferred from homology"/>
<dbReference type="EMBL" id="QPEX01000030">
    <property type="protein sequence ID" value="RCS46463.1"/>
    <property type="molecule type" value="Genomic_DNA"/>
</dbReference>
<dbReference type="PANTHER" id="PTHR38344:SF1">
    <property type="entry name" value="INORGANIC CARBON TRANSPORTER SUBUNIT DABA-RELATED"/>
    <property type="match status" value="1"/>
</dbReference>
<evidence type="ECO:0000256" key="3">
    <source>
        <dbReference type="ARBA" id="ARBA00022723"/>
    </source>
</evidence>
<evidence type="ECO:0000256" key="1">
    <source>
        <dbReference type="ARBA" id="ARBA00022448"/>
    </source>
</evidence>
<comment type="subunit">
    <text evidence="6">Forms a complex with DabB.</text>
</comment>
<keyword evidence="5 6" id="KW-0472">Membrane</keyword>
<keyword evidence="7" id="KW-0812">Transmembrane</keyword>
<keyword evidence="2 6" id="KW-1003">Cell membrane</keyword>
<protein>
    <recommendedName>
        <fullName evidence="6">Probable inorganic carbon transporter subunit DabA</fullName>
    </recommendedName>
</protein>
<feature type="transmembrane region" description="Helical" evidence="7">
    <location>
        <begin position="613"/>
        <end position="636"/>
    </location>
</feature>
<evidence type="ECO:0000256" key="7">
    <source>
        <dbReference type="SAM" id="Phobius"/>
    </source>
</evidence>
<comment type="function">
    <text evidence="6">Part of an energy-coupled inorganic carbon pump.</text>
</comment>
<keyword evidence="7" id="KW-1133">Transmembrane helix</keyword>
<reference evidence="8 9" key="1">
    <citation type="submission" date="2018-07" db="EMBL/GenBank/DDBJ databases">
        <title>Comparative genomes isolates from brazilian mangrove.</title>
        <authorList>
            <person name="De Araujo J.E."/>
            <person name="Taketani R.G."/>
            <person name="Silva M.C.P."/>
            <person name="Lourenco M.V."/>
            <person name="Oliveira V.M."/>
            <person name="Andreote F.D."/>
        </authorList>
    </citation>
    <scope>NUCLEOTIDE SEQUENCE [LARGE SCALE GENOMIC DNA]</scope>
    <source>
        <strain evidence="8 9">HEX PRIS-MGV</strain>
    </source>
</reference>
<keyword evidence="4 6" id="KW-0862">Zinc</keyword>
<evidence type="ECO:0000256" key="4">
    <source>
        <dbReference type="ARBA" id="ARBA00022833"/>
    </source>
</evidence>
<dbReference type="PANTHER" id="PTHR38344">
    <property type="entry name" value="UPF0753 PROTEIN AQ_863"/>
    <property type="match status" value="1"/>
</dbReference>
<dbReference type="InterPro" id="IPR018752">
    <property type="entry name" value="DabA"/>
</dbReference>
<comment type="cofactor">
    <cofactor evidence="6">
        <name>Zn(2+)</name>
        <dbReference type="ChEBI" id="CHEBI:29105"/>
    </cofactor>
</comment>
<evidence type="ECO:0000256" key="5">
    <source>
        <dbReference type="ARBA" id="ARBA00023136"/>
    </source>
</evidence>
<comment type="subcellular location">
    <subcellularLocation>
        <location evidence="6">Cell membrane</location>
        <topology evidence="6">Peripheral membrane protein</topology>
    </subcellularLocation>
</comment>
<comment type="caution">
    <text evidence="8">The sequence shown here is derived from an EMBL/GenBank/DDBJ whole genome shotgun (WGS) entry which is preliminary data.</text>
</comment>
<keyword evidence="3 6" id="KW-0479">Metal-binding</keyword>
<dbReference type="HAMAP" id="MF_01871">
    <property type="entry name" value="DabA"/>
    <property type="match status" value="1"/>
</dbReference>
<keyword evidence="1 6" id="KW-0813">Transport</keyword>
<dbReference type="AlphaFoldDB" id="A0A368KPI7"/>
<comment type="similarity">
    <text evidence="6">Belongs to the inorganic carbon transporter (TC 9.A.2) DabA family.</text>
</comment>
<feature type="binding site" evidence="6">
    <location>
        <position position="523"/>
    </location>
    <ligand>
        <name>Zn(2+)</name>
        <dbReference type="ChEBI" id="CHEBI:29105"/>
    </ligand>
</feature>
<dbReference type="GO" id="GO:0005886">
    <property type="term" value="C:plasma membrane"/>
    <property type="evidence" value="ECO:0007669"/>
    <property type="project" value="UniProtKB-SubCell"/>
</dbReference>
<sequence>MEAWILILPSYSACKPRLDLLLEHTTDSTATAVKDHSGPEGIRALVQHAAHLLPSQGPIEVFVHHNTLHAFENQNFHQAVKEGLERYGAQPYLPEQEYRQLLKGGRITAEDLQAVLRENLGEHNQERINGLGTREQIRLAMLRHPVHVGSDAELQWILAETDTLERFRAEVSQDHRDRILAGARQWLHHEQTAAYADMDGVLARLGRNPQAWNDAAWEKFSLHLLWRICCNGIRSITPKQVTHHYIRPRDLLLNSLGEDIDRNVHDLLIRFCAAYVDQGYSDWELPCRDQGFYQAFLTLYSQENWLADLWLQGLPAELRRLQHSGITPEASIEESLGKLGIAEHDREEFITQTLLSLRGWAGIVWQLESGAGPVVHPIAPDSLLGLLAIKLILERFAIASIGLEEMGKRSEVIDVLQFARTKQTTLHPLSVERRAFLLFQVAQTLGWQPLQLHELNSSQWQELLDEADGFSPIERRRTYHEAFERKYRREALDAFVNHTKNQQQIAREHKLQRPDFQILTCIDDREESFRRHLEEAHPECETFGAAGFFAVAMYYRGAADSFYQPLCPNVITPSHYVQEDVGYTFEGMHRERAELRRRLGLASHVFNTRSRTFLGGILAGIVGTLATVPLVASVLFPHLTSRIRRRFGALVQPPPVTTLQLERYQDAPGPDNGHVGFTCDEMAAVVVRLLQDIGLTSPQAFSRLFVVCGHGSSSLNNPHESAYCCGACAGKRGGPNARAFAKMANDWRVRAKVKESGITIPNDTVFVGAYHNTCDDSVRFFDLDQLPASHRKDFETAHAAIEEARQRNAHERCRRFASAPLSISPREALRHVEGRAQDISQARPEYNHATNAICVVGRRAWSRGLFLDRRAFLTSYDPFQDNEEHAILARILAAAIPVCAGINLEYYFSRVDHIVYGSGSKLPHNIVSMLGVMEGTASDLRTGLYQQMVEIHDPLRMLFVIETTPEAMLSIMERNETIGRLCRGGWLHLAVIDPENSAVQIYRNGRFEPYDFGGTFLPLASSSLACYQGSRDNVQFFAIAETTEP</sequence>
<dbReference type="Proteomes" id="UP000253562">
    <property type="component" value="Unassembled WGS sequence"/>
</dbReference>